<name>A0ABQ4R0T9_9HYPH</name>
<comment type="caution">
    <text evidence="2">The sequence shown here is derived from an EMBL/GenBank/DDBJ whole genome shotgun (WGS) entry which is preliminary data.</text>
</comment>
<accession>A0ABQ4R0T9</accession>
<feature type="compositionally biased region" description="Basic and acidic residues" evidence="1">
    <location>
        <begin position="30"/>
        <end position="39"/>
    </location>
</feature>
<evidence type="ECO:0000313" key="2">
    <source>
        <dbReference type="EMBL" id="GJD50921.1"/>
    </source>
</evidence>
<reference evidence="2" key="1">
    <citation type="journal article" date="2021" name="Front. Microbiol.">
        <title>Comprehensive Comparative Genomics and Phenotyping of Methylobacterium Species.</title>
        <authorList>
            <person name="Alessa O."/>
            <person name="Ogura Y."/>
            <person name="Fujitani Y."/>
            <person name="Takami H."/>
            <person name="Hayashi T."/>
            <person name="Sahin N."/>
            <person name="Tani A."/>
        </authorList>
    </citation>
    <scope>NUCLEOTIDE SEQUENCE</scope>
    <source>
        <strain evidence="2">KCTC 52305</strain>
    </source>
</reference>
<dbReference type="Proteomes" id="UP001055167">
    <property type="component" value="Unassembled WGS sequence"/>
</dbReference>
<gene>
    <name evidence="2" type="ORF">OPKNFCMD_3670</name>
</gene>
<organism evidence="2 3">
    <name type="scientific">Methylobacterium crusticola</name>
    <dbReference type="NCBI Taxonomy" id="1697972"/>
    <lineage>
        <taxon>Bacteria</taxon>
        <taxon>Pseudomonadati</taxon>
        <taxon>Pseudomonadota</taxon>
        <taxon>Alphaproteobacteria</taxon>
        <taxon>Hyphomicrobiales</taxon>
        <taxon>Methylobacteriaceae</taxon>
        <taxon>Methylobacterium</taxon>
    </lineage>
</organism>
<protein>
    <submittedName>
        <fullName evidence="2">Uncharacterized protein</fullName>
    </submittedName>
</protein>
<proteinExistence type="predicted"/>
<dbReference type="RefSeq" id="WP_128560587.1">
    <property type="nucleotide sequence ID" value="NZ_BPQH01000011.1"/>
</dbReference>
<reference evidence="2" key="2">
    <citation type="submission" date="2021-08" db="EMBL/GenBank/DDBJ databases">
        <authorList>
            <person name="Tani A."/>
            <person name="Ola A."/>
            <person name="Ogura Y."/>
            <person name="Katsura K."/>
            <person name="Hayashi T."/>
        </authorList>
    </citation>
    <scope>NUCLEOTIDE SEQUENCE</scope>
    <source>
        <strain evidence="2">KCTC 52305</strain>
    </source>
</reference>
<feature type="region of interest" description="Disordered" evidence="1">
    <location>
        <begin position="1"/>
        <end position="78"/>
    </location>
</feature>
<keyword evidence="3" id="KW-1185">Reference proteome</keyword>
<evidence type="ECO:0000256" key="1">
    <source>
        <dbReference type="SAM" id="MobiDB-lite"/>
    </source>
</evidence>
<sequence length="78" mass="8058">MPHETETRRSAPPAAAGEADDALTARPRLTRADEDRAAEKVGVAPADHAAAGKPDALDPGTSLTGEEPRPRPAPTRPA</sequence>
<dbReference type="EMBL" id="BPQH01000011">
    <property type="protein sequence ID" value="GJD50921.1"/>
    <property type="molecule type" value="Genomic_DNA"/>
</dbReference>
<feature type="compositionally biased region" description="Low complexity" evidence="1">
    <location>
        <begin position="11"/>
        <end position="25"/>
    </location>
</feature>
<evidence type="ECO:0000313" key="3">
    <source>
        <dbReference type="Proteomes" id="UP001055167"/>
    </source>
</evidence>